<evidence type="ECO:0000313" key="2">
    <source>
        <dbReference type="EMBL" id="NIJ06419.1"/>
    </source>
</evidence>
<dbReference type="RefSeq" id="WP_341786248.1">
    <property type="nucleotide sequence ID" value="NZ_JAAOZC010000001.1"/>
</dbReference>
<dbReference type="InterPro" id="IPR029460">
    <property type="entry name" value="DNAPol_HHH"/>
</dbReference>
<protein>
    <submittedName>
        <fullName evidence="2">DNA polymerase III alpha subunit</fullName>
    </submittedName>
</protein>
<keyword evidence="3" id="KW-1185">Reference proteome</keyword>
<dbReference type="PANTHER" id="PTHR32294:SF0">
    <property type="entry name" value="DNA POLYMERASE III SUBUNIT ALPHA"/>
    <property type="match status" value="1"/>
</dbReference>
<dbReference type="Pfam" id="PF14579">
    <property type="entry name" value="HHH_6"/>
    <property type="match status" value="1"/>
</dbReference>
<dbReference type="EMBL" id="JAAOZC010000001">
    <property type="protein sequence ID" value="NIJ06419.1"/>
    <property type="molecule type" value="Genomic_DNA"/>
</dbReference>
<organism evidence="2 3">
    <name type="scientific">Sphingomonas vulcanisoli</name>
    <dbReference type="NCBI Taxonomy" id="1658060"/>
    <lineage>
        <taxon>Bacteria</taxon>
        <taxon>Pseudomonadati</taxon>
        <taxon>Pseudomonadota</taxon>
        <taxon>Alphaproteobacteria</taxon>
        <taxon>Sphingomonadales</taxon>
        <taxon>Sphingomonadaceae</taxon>
        <taxon>Sphingomonas</taxon>
    </lineage>
</organism>
<dbReference type="SUPFAM" id="SSF160975">
    <property type="entry name" value="AF1531-like"/>
    <property type="match status" value="1"/>
</dbReference>
<evidence type="ECO:0000259" key="1">
    <source>
        <dbReference type="Pfam" id="PF14579"/>
    </source>
</evidence>
<dbReference type="Gene3D" id="1.10.150.870">
    <property type="match status" value="1"/>
</dbReference>
<gene>
    <name evidence="2" type="ORF">FHS31_000001</name>
</gene>
<evidence type="ECO:0000313" key="3">
    <source>
        <dbReference type="Proteomes" id="UP000727456"/>
    </source>
</evidence>
<dbReference type="CDD" id="cd04485">
    <property type="entry name" value="DnaE_OBF"/>
    <property type="match status" value="1"/>
</dbReference>
<dbReference type="Proteomes" id="UP000727456">
    <property type="component" value="Unassembled WGS sequence"/>
</dbReference>
<name>A0ABX0TNS2_9SPHN</name>
<accession>A0ABX0TNS2</accession>
<feature type="domain" description="DNA polymerase helix-hairpin-helix motif" evidence="1">
    <location>
        <begin position="2"/>
        <end position="67"/>
    </location>
</feature>
<proteinExistence type="predicted"/>
<comment type="caution">
    <text evidence="2">The sequence shown here is derived from an EMBL/GenBank/DDBJ whole genome shotgun (WGS) entry which is preliminary data.</text>
</comment>
<dbReference type="InterPro" id="IPR004805">
    <property type="entry name" value="DnaE2/DnaE/PolC"/>
</dbReference>
<sequence>MRYALGALKGVGEKAMEQLVEERAAKGPFKSLEDFAERVDPQALNRRQLESLAAGGAFDAIEGDRAAVHAAAETILAEAAKAHDQRTSGQGGLFGGPGDGNHAHIRLPKDVRWSVAERMAAEKEAFGFYFSAHPTDRYRHAAQADGARSYAAVSAMAVPEPERDERGRPTSRPTAKIAALIEEARWRTSARGNRYLLATCSDATGQFIVSIFDDAATEEIEKAAKAGQCLLLTCELDKRPGEETPRLTVRNSRPLEGLAASARLKMTIRIADAGAPAILAPILGDARGGRGEIELIMPALAGEARLAIGGGFQVDADLAASIEHLPGVVEVLLGPVAEIDSRPREKAKLYAVK</sequence>
<reference evidence="2 3" key="1">
    <citation type="submission" date="2020-03" db="EMBL/GenBank/DDBJ databases">
        <title>Genomic Encyclopedia of Type Strains, Phase III (KMG-III): the genomes of soil and plant-associated and newly described type strains.</title>
        <authorList>
            <person name="Whitman W."/>
        </authorList>
    </citation>
    <scope>NUCLEOTIDE SEQUENCE [LARGE SCALE GENOMIC DNA]</scope>
    <source>
        <strain evidence="2 3">CECT 8804</strain>
    </source>
</reference>
<dbReference type="PANTHER" id="PTHR32294">
    <property type="entry name" value="DNA POLYMERASE III SUBUNIT ALPHA"/>
    <property type="match status" value="1"/>
</dbReference>